<proteinExistence type="predicted"/>
<dbReference type="AlphaFoldDB" id="A0AAV6JZR1"/>
<sequence>MDSPDVDSLKDNLIGNLDYSNLCTTFEKPSTTPRRSPSEVTELIRVPADGSGELSLSVSMLCSYRFGCWSLSSHPLEYWRFPHDHSRILLLLVRYNQNPDHDSAILLSFHVVA</sequence>
<accession>A0AAV6JZR1</accession>
<dbReference type="EMBL" id="JACTNZ010000006">
    <property type="protein sequence ID" value="KAG5545598.1"/>
    <property type="molecule type" value="Genomic_DNA"/>
</dbReference>
<evidence type="ECO:0000313" key="2">
    <source>
        <dbReference type="Proteomes" id="UP000823749"/>
    </source>
</evidence>
<dbReference type="Proteomes" id="UP000823749">
    <property type="component" value="Chromosome 6"/>
</dbReference>
<name>A0AAV6JZR1_9ERIC</name>
<keyword evidence="2" id="KW-1185">Reference proteome</keyword>
<organism evidence="1 2">
    <name type="scientific">Rhododendron griersonianum</name>
    <dbReference type="NCBI Taxonomy" id="479676"/>
    <lineage>
        <taxon>Eukaryota</taxon>
        <taxon>Viridiplantae</taxon>
        <taxon>Streptophyta</taxon>
        <taxon>Embryophyta</taxon>
        <taxon>Tracheophyta</taxon>
        <taxon>Spermatophyta</taxon>
        <taxon>Magnoliopsida</taxon>
        <taxon>eudicotyledons</taxon>
        <taxon>Gunneridae</taxon>
        <taxon>Pentapetalae</taxon>
        <taxon>asterids</taxon>
        <taxon>Ericales</taxon>
        <taxon>Ericaceae</taxon>
        <taxon>Ericoideae</taxon>
        <taxon>Rhodoreae</taxon>
        <taxon>Rhododendron</taxon>
    </lineage>
</organism>
<protein>
    <submittedName>
        <fullName evidence="1">Uncharacterized protein</fullName>
    </submittedName>
</protein>
<evidence type="ECO:0000313" key="1">
    <source>
        <dbReference type="EMBL" id="KAG5545598.1"/>
    </source>
</evidence>
<gene>
    <name evidence="1" type="ORF">RHGRI_017928</name>
</gene>
<reference evidence="1 2" key="1">
    <citation type="submission" date="2020-08" db="EMBL/GenBank/DDBJ databases">
        <title>Plant Genome Project.</title>
        <authorList>
            <person name="Zhang R.-G."/>
        </authorList>
    </citation>
    <scope>NUCLEOTIDE SEQUENCE [LARGE SCALE GENOMIC DNA]</scope>
    <source>
        <strain evidence="1">WSP0</strain>
        <tissue evidence="1">Leaf</tissue>
    </source>
</reference>
<comment type="caution">
    <text evidence="1">The sequence shown here is derived from an EMBL/GenBank/DDBJ whole genome shotgun (WGS) entry which is preliminary data.</text>
</comment>